<gene>
    <name evidence="4" type="primary">KIN14D</name>
    <name evidence="4" type="ORF">SNEC2469_LOCUS31929</name>
</gene>
<dbReference type="Proteomes" id="UP000601435">
    <property type="component" value="Unassembled WGS sequence"/>
</dbReference>
<evidence type="ECO:0000256" key="1">
    <source>
        <dbReference type="PROSITE-ProRule" id="PRU00283"/>
    </source>
</evidence>
<dbReference type="GO" id="GO:0007018">
    <property type="term" value="P:microtubule-based movement"/>
    <property type="evidence" value="ECO:0007669"/>
    <property type="project" value="InterPro"/>
</dbReference>
<keyword evidence="5" id="KW-1185">Reference proteome</keyword>
<feature type="region of interest" description="Disordered" evidence="2">
    <location>
        <begin position="56"/>
        <end position="93"/>
    </location>
</feature>
<dbReference type="OrthoDB" id="426612at2759"/>
<dbReference type="PANTHER" id="PTHR24115:SF546">
    <property type="entry name" value="KINESIN-LIKE PROTEIN KIF14"/>
    <property type="match status" value="1"/>
</dbReference>
<dbReference type="GO" id="GO:0008017">
    <property type="term" value="F:microtubule binding"/>
    <property type="evidence" value="ECO:0007669"/>
    <property type="project" value="InterPro"/>
</dbReference>
<dbReference type="GO" id="GO:0005871">
    <property type="term" value="C:kinesin complex"/>
    <property type="evidence" value="ECO:0007669"/>
    <property type="project" value="TreeGrafter"/>
</dbReference>
<dbReference type="InterPro" id="IPR027640">
    <property type="entry name" value="Kinesin-like_fam"/>
</dbReference>
<proteinExistence type="inferred from homology"/>
<dbReference type="GO" id="GO:0016887">
    <property type="term" value="F:ATP hydrolysis activity"/>
    <property type="evidence" value="ECO:0007669"/>
    <property type="project" value="TreeGrafter"/>
</dbReference>
<keyword evidence="1" id="KW-0067">ATP-binding</keyword>
<dbReference type="GO" id="GO:0005874">
    <property type="term" value="C:microtubule"/>
    <property type="evidence" value="ECO:0007669"/>
    <property type="project" value="TreeGrafter"/>
</dbReference>
<evidence type="ECO:0000256" key="2">
    <source>
        <dbReference type="SAM" id="MobiDB-lite"/>
    </source>
</evidence>
<dbReference type="GO" id="GO:0003777">
    <property type="term" value="F:microtubule motor activity"/>
    <property type="evidence" value="ECO:0007669"/>
    <property type="project" value="InterPro"/>
</dbReference>
<accession>A0A813BU85</accession>
<dbReference type="PROSITE" id="PS50067">
    <property type="entry name" value="KINESIN_MOTOR_2"/>
    <property type="match status" value="1"/>
</dbReference>
<feature type="non-terminal residue" evidence="4">
    <location>
        <position position="482"/>
    </location>
</feature>
<feature type="domain" description="Kinesin motor" evidence="3">
    <location>
        <begin position="291"/>
        <end position="482"/>
    </location>
</feature>
<dbReference type="GO" id="GO:0005524">
    <property type="term" value="F:ATP binding"/>
    <property type="evidence" value="ECO:0007669"/>
    <property type="project" value="UniProtKB-UniRule"/>
</dbReference>
<dbReference type="Gene3D" id="3.40.850.10">
    <property type="entry name" value="Kinesin motor domain"/>
    <property type="match status" value="1"/>
</dbReference>
<name>A0A813BU85_9DINO</name>
<feature type="compositionally biased region" description="Low complexity" evidence="2">
    <location>
        <begin position="67"/>
        <end position="88"/>
    </location>
</feature>
<dbReference type="InterPro" id="IPR027417">
    <property type="entry name" value="P-loop_NTPase"/>
</dbReference>
<comment type="similarity">
    <text evidence="1">Belongs to the TRAFAC class myosin-kinesin ATPase superfamily. Kinesin family.</text>
</comment>
<dbReference type="SMART" id="SM00129">
    <property type="entry name" value="KISc"/>
    <property type="match status" value="1"/>
</dbReference>
<dbReference type="SUPFAM" id="SSF52540">
    <property type="entry name" value="P-loop containing nucleoside triphosphate hydrolases"/>
    <property type="match status" value="1"/>
</dbReference>
<organism evidence="4 5">
    <name type="scientific">Symbiodinium necroappetens</name>
    <dbReference type="NCBI Taxonomy" id="1628268"/>
    <lineage>
        <taxon>Eukaryota</taxon>
        <taxon>Sar</taxon>
        <taxon>Alveolata</taxon>
        <taxon>Dinophyceae</taxon>
        <taxon>Suessiales</taxon>
        <taxon>Symbiodiniaceae</taxon>
        <taxon>Symbiodinium</taxon>
    </lineage>
</organism>
<dbReference type="PANTHER" id="PTHR24115">
    <property type="entry name" value="KINESIN-RELATED"/>
    <property type="match status" value="1"/>
</dbReference>
<feature type="compositionally biased region" description="Gly residues" evidence="2">
    <location>
        <begin position="57"/>
        <end position="66"/>
    </location>
</feature>
<dbReference type="EMBL" id="CAJNJA010078941">
    <property type="protein sequence ID" value="CAE7923760.1"/>
    <property type="molecule type" value="Genomic_DNA"/>
</dbReference>
<dbReference type="InterPro" id="IPR001752">
    <property type="entry name" value="Kinesin_motor_dom"/>
</dbReference>
<evidence type="ECO:0000259" key="3">
    <source>
        <dbReference type="PROSITE" id="PS50067"/>
    </source>
</evidence>
<sequence length="482" mass="53268">MAPTRFCGETVQSELEAILASGHRQVAARIALYCSELVEAAREDERQQLRDRQLAAGAGGQTGDGTGLRPSPEAAQKSAEAAQKLAQQPTLDQFHTDRATDRDCVWILRTAFSIRNKAVPIQIQMETHLQAIRWQVIQRGKDEALVDVSWEAKGLLSSTWLQKAYKDTEATGEFRGTLNSTAPAHTRGRYVSHDAGQRCIKSRTGSTGFGFRSVCSEAELAKDKARAVQVFKSGNLTQQIARWLPPVKLVAFRRISPCCRQVVSDLLASDEALRNEVQAALQEVLHQKDNRVWVGIRVRNHSADPGSFAVDRRQITLANPSSSTASASSTSFVFNRVFDHRANQMDVWSSIQAPLMRCVLRREHACLFAYGQTGSGKTYTMFGDPASPSESGLAFRITDSLKQLLQSATCVEDRPSLEFSFLEVYNERVHDLLANSKVCVLAGEREELAPGSTYHAAKLGDEHVIVRGLTRRTCGVHDITEK</sequence>
<dbReference type="Pfam" id="PF00225">
    <property type="entry name" value="Kinesin"/>
    <property type="match status" value="1"/>
</dbReference>
<feature type="binding site" evidence="1">
    <location>
        <begin position="371"/>
        <end position="378"/>
    </location>
    <ligand>
        <name>ATP</name>
        <dbReference type="ChEBI" id="CHEBI:30616"/>
    </ligand>
</feature>
<dbReference type="AlphaFoldDB" id="A0A813BU85"/>
<dbReference type="InterPro" id="IPR036961">
    <property type="entry name" value="Kinesin_motor_dom_sf"/>
</dbReference>
<reference evidence="4" key="1">
    <citation type="submission" date="2021-02" db="EMBL/GenBank/DDBJ databases">
        <authorList>
            <person name="Dougan E. K."/>
            <person name="Rhodes N."/>
            <person name="Thang M."/>
            <person name="Chan C."/>
        </authorList>
    </citation>
    <scope>NUCLEOTIDE SEQUENCE</scope>
</reference>
<evidence type="ECO:0000313" key="5">
    <source>
        <dbReference type="Proteomes" id="UP000601435"/>
    </source>
</evidence>
<protein>
    <submittedName>
        <fullName evidence="4">KIN14D protein</fullName>
    </submittedName>
</protein>
<evidence type="ECO:0000313" key="4">
    <source>
        <dbReference type="EMBL" id="CAE7923760.1"/>
    </source>
</evidence>
<keyword evidence="1" id="KW-0547">Nucleotide-binding</keyword>
<keyword evidence="1" id="KW-0505">Motor protein</keyword>
<comment type="caution">
    <text evidence="4">The sequence shown here is derived from an EMBL/GenBank/DDBJ whole genome shotgun (WGS) entry which is preliminary data.</text>
</comment>